<proteinExistence type="predicted"/>
<dbReference type="Proteomes" id="UP000023152">
    <property type="component" value="Unassembled WGS sequence"/>
</dbReference>
<name>X6LY98_RETFI</name>
<protein>
    <submittedName>
        <fullName evidence="2">Uncharacterized protein</fullName>
    </submittedName>
</protein>
<comment type="caution">
    <text evidence="2">The sequence shown here is derived from an EMBL/GenBank/DDBJ whole genome shotgun (WGS) entry which is preliminary data.</text>
</comment>
<organism evidence="2 3">
    <name type="scientific">Reticulomyxa filosa</name>
    <dbReference type="NCBI Taxonomy" id="46433"/>
    <lineage>
        <taxon>Eukaryota</taxon>
        <taxon>Sar</taxon>
        <taxon>Rhizaria</taxon>
        <taxon>Retaria</taxon>
        <taxon>Foraminifera</taxon>
        <taxon>Monothalamids</taxon>
        <taxon>Reticulomyxidae</taxon>
        <taxon>Reticulomyxa</taxon>
    </lineage>
</organism>
<feature type="compositionally biased region" description="Acidic residues" evidence="1">
    <location>
        <begin position="209"/>
        <end position="221"/>
    </location>
</feature>
<feature type="compositionally biased region" description="Low complexity" evidence="1">
    <location>
        <begin position="118"/>
        <end position="131"/>
    </location>
</feature>
<evidence type="ECO:0000313" key="3">
    <source>
        <dbReference type="Proteomes" id="UP000023152"/>
    </source>
</evidence>
<dbReference type="AlphaFoldDB" id="X6LY98"/>
<dbReference type="EMBL" id="ASPP01026976">
    <property type="protein sequence ID" value="ETO06599.1"/>
    <property type="molecule type" value="Genomic_DNA"/>
</dbReference>
<keyword evidence="3" id="KW-1185">Reference proteome</keyword>
<feature type="region of interest" description="Disordered" evidence="1">
    <location>
        <begin position="116"/>
        <end position="140"/>
    </location>
</feature>
<accession>X6LY98</accession>
<evidence type="ECO:0000256" key="1">
    <source>
        <dbReference type="SAM" id="MobiDB-lite"/>
    </source>
</evidence>
<evidence type="ECO:0000313" key="2">
    <source>
        <dbReference type="EMBL" id="ETO06599.1"/>
    </source>
</evidence>
<reference evidence="2 3" key="1">
    <citation type="journal article" date="2013" name="Curr. Biol.">
        <title>The Genome of the Foraminiferan Reticulomyxa filosa.</title>
        <authorList>
            <person name="Glockner G."/>
            <person name="Hulsmann N."/>
            <person name="Schleicher M."/>
            <person name="Noegel A.A."/>
            <person name="Eichinger L."/>
            <person name="Gallinger C."/>
            <person name="Pawlowski J."/>
            <person name="Sierra R."/>
            <person name="Euteneuer U."/>
            <person name="Pillet L."/>
            <person name="Moustafa A."/>
            <person name="Platzer M."/>
            <person name="Groth M."/>
            <person name="Szafranski K."/>
            <person name="Schliwa M."/>
        </authorList>
    </citation>
    <scope>NUCLEOTIDE SEQUENCE [LARGE SCALE GENOMIC DNA]</scope>
</reference>
<sequence length="232" mass="26351">MGCGFGLKNKSRIVSLAYNKSGNLLFVQTNSNVIDLFHVRGQFEMNNRRQARFQQLRNQQLNQATTDETAPNEKKELKLEDVPFEVADYLTHLTPIRTTINIGLLNDTRTKHSNAKESSFAKFNASNSANNEDPDDDTEGLEKKKICDVVRDTEELDGLKTLRQQIVSQNLDLKKVLLQPILCGYDNNSIAMYHLAYPNVDEILMDENENANENENDDEADTNNISKKKKKG</sequence>
<feature type="region of interest" description="Disordered" evidence="1">
    <location>
        <begin position="209"/>
        <end position="232"/>
    </location>
</feature>
<gene>
    <name evidence="2" type="ORF">RFI_30792</name>
</gene>